<reference evidence="1" key="1">
    <citation type="submission" date="2025-05" db="EMBL/GenBank/DDBJ databases">
        <title>FDA Reference Genome datasets for Cronobacter.</title>
        <authorList>
            <person name="Gopinath G.R."/>
        </authorList>
    </citation>
    <scope>NUCLEOTIDE SEQUENCE</scope>
    <source>
        <strain evidence="1">MOD1-Sh41s</strain>
    </source>
</reference>
<name>A0ACD5IPV2_9ENTR</name>
<gene>
    <name evidence="1" type="ORF">BS411_017005</name>
</gene>
<evidence type="ECO:0000313" key="2">
    <source>
        <dbReference type="Proteomes" id="UP000244623"/>
    </source>
</evidence>
<dbReference type="EMBL" id="CP187984">
    <property type="protein sequence ID" value="XSF53618.1"/>
    <property type="molecule type" value="Genomic_DNA"/>
</dbReference>
<dbReference type="Proteomes" id="UP000244623">
    <property type="component" value="Chromosome"/>
</dbReference>
<accession>A0ACD5IPV2</accession>
<protein>
    <submittedName>
        <fullName evidence="1">Uncharacterized protein</fullName>
    </submittedName>
</protein>
<evidence type="ECO:0000313" key="1">
    <source>
        <dbReference type="EMBL" id="XSF53618.1"/>
    </source>
</evidence>
<organism evidence="1 2">
    <name type="scientific">Cronobacter turicensis</name>
    <dbReference type="NCBI Taxonomy" id="413502"/>
    <lineage>
        <taxon>Bacteria</taxon>
        <taxon>Pseudomonadati</taxon>
        <taxon>Pseudomonadota</taxon>
        <taxon>Gammaproteobacteria</taxon>
        <taxon>Enterobacterales</taxon>
        <taxon>Enterobacteriaceae</taxon>
        <taxon>Cronobacter</taxon>
    </lineage>
</organism>
<proteinExistence type="predicted"/>
<sequence>MMAPAPDLLTPLNGIISVSEPLSPSSRASLAAFRSMSGGNARLPHRRSSK</sequence>